<dbReference type="InterPro" id="IPR036388">
    <property type="entry name" value="WH-like_DNA-bd_sf"/>
</dbReference>
<dbReference type="RefSeq" id="WP_344799889.1">
    <property type="nucleotide sequence ID" value="NZ_BAABBN010000012.1"/>
</dbReference>
<dbReference type="EMBL" id="BAABBN010000012">
    <property type="protein sequence ID" value="GAA3935430.1"/>
    <property type="molecule type" value="Genomic_DNA"/>
</dbReference>
<dbReference type="Pfam" id="PF00126">
    <property type="entry name" value="HTH_1"/>
    <property type="match status" value="1"/>
</dbReference>
<dbReference type="SUPFAM" id="SSF53850">
    <property type="entry name" value="Periplasmic binding protein-like II"/>
    <property type="match status" value="1"/>
</dbReference>
<dbReference type="InterPro" id="IPR036390">
    <property type="entry name" value="WH_DNA-bd_sf"/>
</dbReference>
<comment type="caution">
    <text evidence="6">The sequence shown here is derived from an EMBL/GenBank/DDBJ whole genome shotgun (WGS) entry which is preliminary data.</text>
</comment>
<keyword evidence="7" id="KW-1185">Reference proteome</keyword>
<evidence type="ECO:0000313" key="7">
    <source>
        <dbReference type="Proteomes" id="UP001501565"/>
    </source>
</evidence>
<dbReference type="InterPro" id="IPR000847">
    <property type="entry name" value="LysR_HTH_N"/>
</dbReference>
<evidence type="ECO:0000256" key="3">
    <source>
        <dbReference type="ARBA" id="ARBA00023125"/>
    </source>
</evidence>
<sequence>MISFEGIAEFIAVAETQGFSTAGRRLGVSTSHVSRRVAALESSLGTALFARTTRQVRLTEAGHQYYQRCTELMHGLEEANERVSSEQVQLSGTLRVSAAGEFAEKYVAPALLEFVSAHPALSLEMDFNSRMVNFVEEGIDFSIRYGRLHDSGLVARKLAHRSLIAAASPEYLANYGEPQHPSELAQHNCLIANSDVWLFDTDKGPLEIKVKGKLKTNSARSLILACQSGLGITYMPKSSLGSALSDGSLQPILTSFGTKDLTTWVVYANRKYLPSRARLAINHLLNHFKDWREE</sequence>
<dbReference type="Gene3D" id="3.40.190.290">
    <property type="match status" value="1"/>
</dbReference>
<dbReference type="InterPro" id="IPR005119">
    <property type="entry name" value="LysR_subst-bd"/>
</dbReference>
<dbReference type="Pfam" id="PF03466">
    <property type="entry name" value="LysR_substrate"/>
    <property type="match status" value="1"/>
</dbReference>
<dbReference type="Gene3D" id="1.10.10.10">
    <property type="entry name" value="Winged helix-like DNA-binding domain superfamily/Winged helix DNA-binding domain"/>
    <property type="match status" value="1"/>
</dbReference>
<dbReference type="CDD" id="cd08422">
    <property type="entry name" value="PBP2_CrgA_like"/>
    <property type="match status" value="1"/>
</dbReference>
<dbReference type="PROSITE" id="PS50931">
    <property type="entry name" value="HTH_LYSR"/>
    <property type="match status" value="1"/>
</dbReference>
<dbReference type="PANTHER" id="PTHR30537">
    <property type="entry name" value="HTH-TYPE TRANSCRIPTIONAL REGULATOR"/>
    <property type="match status" value="1"/>
</dbReference>
<protein>
    <submittedName>
        <fullName evidence="6">LysR substrate-binding domain-containing protein</fullName>
    </submittedName>
</protein>
<dbReference type="PANTHER" id="PTHR30537:SF10">
    <property type="entry name" value="TRANSCRIPTIONAL REGULATOR-RELATED"/>
    <property type="match status" value="1"/>
</dbReference>
<evidence type="ECO:0000313" key="6">
    <source>
        <dbReference type="EMBL" id="GAA3935430.1"/>
    </source>
</evidence>
<name>A0ABP7N2S6_9GAMM</name>
<accession>A0ABP7N2S6</accession>
<dbReference type="InterPro" id="IPR058163">
    <property type="entry name" value="LysR-type_TF_proteobact-type"/>
</dbReference>
<feature type="domain" description="HTH lysR-type" evidence="5">
    <location>
        <begin position="10"/>
        <end position="59"/>
    </location>
</feature>
<evidence type="ECO:0000259" key="5">
    <source>
        <dbReference type="PROSITE" id="PS50931"/>
    </source>
</evidence>
<dbReference type="Proteomes" id="UP001501565">
    <property type="component" value="Unassembled WGS sequence"/>
</dbReference>
<gene>
    <name evidence="6" type="ORF">GCM10022277_34930</name>
</gene>
<dbReference type="SUPFAM" id="SSF46785">
    <property type="entry name" value="Winged helix' DNA-binding domain"/>
    <property type="match status" value="1"/>
</dbReference>
<keyword evidence="2" id="KW-0805">Transcription regulation</keyword>
<keyword evidence="4" id="KW-0804">Transcription</keyword>
<keyword evidence="3" id="KW-0238">DNA-binding</keyword>
<reference evidence="7" key="1">
    <citation type="journal article" date="2019" name="Int. J. Syst. Evol. Microbiol.">
        <title>The Global Catalogue of Microorganisms (GCM) 10K type strain sequencing project: providing services to taxonomists for standard genome sequencing and annotation.</title>
        <authorList>
            <consortium name="The Broad Institute Genomics Platform"/>
            <consortium name="The Broad Institute Genome Sequencing Center for Infectious Disease"/>
            <person name="Wu L."/>
            <person name="Ma J."/>
        </authorList>
    </citation>
    <scope>NUCLEOTIDE SEQUENCE [LARGE SCALE GENOMIC DNA]</scope>
    <source>
        <strain evidence="7">JCM 17551</strain>
    </source>
</reference>
<proteinExistence type="inferred from homology"/>
<comment type="similarity">
    <text evidence="1">Belongs to the LysR transcriptional regulatory family.</text>
</comment>
<evidence type="ECO:0000256" key="4">
    <source>
        <dbReference type="ARBA" id="ARBA00023163"/>
    </source>
</evidence>
<organism evidence="6 7">
    <name type="scientific">Litoribacillus peritrichatus</name>
    <dbReference type="NCBI Taxonomy" id="718191"/>
    <lineage>
        <taxon>Bacteria</taxon>
        <taxon>Pseudomonadati</taxon>
        <taxon>Pseudomonadota</taxon>
        <taxon>Gammaproteobacteria</taxon>
        <taxon>Oceanospirillales</taxon>
        <taxon>Oceanospirillaceae</taxon>
        <taxon>Litoribacillus</taxon>
    </lineage>
</organism>
<evidence type="ECO:0000256" key="2">
    <source>
        <dbReference type="ARBA" id="ARBA00023015"/>
    </source>
</evidence>
<evidence type="ECO:0000256" key="1">
    <source>
        <dbReference type="ARBA" id="ARBA00009437"/>
    </source>
</evidence>